<dbReference type="AlphaFoldDB" id="A0A1N7PU98"/>
<keyword evidence="1" id="KW-0472">Membrane</keyword>
<keyword evidence="1" id="KW-1133">Transmembrane helix</keyword>
<feature type="transmembrane region" description="Helical" evidence="1">
    <location>
        <begin position="6"/>
        <end position="26"/>
    </location>
</feature>
<name>A0A1N7PU98_9PROT</name>
<dbReference type="NCBIfam" id="TIGR04360">
    <property type="entry name" value="other_trbK"/>
    <property type="match status" value="1"/>
</dbReference>
<sequence>MDGKTLARIGAVAIVAVAITASVIELTRKDEVTEIRTVSRPQGGDPEPLRVTLRHCRDMGEAASRDASCLKAWSENRDRFLGATSTEAH</sequence>
<dbReference type="EMBL" id="FTOA01000008">
    <property type="protein sequence ID" value="SIT14125.1"/>
    <property type="molecule type" value="Genomic_DNA"/>
</dbReference>
<evidence type="ECO:0000313" key="2">
    <source>
        <dbReference type="EMBL" id="SIT14125.1"/>
    </source>
</evidence>
<organism evidence="2 3">
    <name type="scientific">Insolitispirillum peregrinum</name>
    <dbReference type="NCBI Taxonomy" id="80876"/>
    <lineage>
        <taxon>Bacteria</taxon>
        <taxon>Pseudomonadati</taxon>
        <taxon>Pseudomonadota</taxon>
        <taxon>Alphaproteobacteria</taxon>
        <taxon>Rhodospirillales</taxon>
        <taxon>Novispirillaceae</taxon>
        <taxon>Insolitispirillum</taxon>
    </lineage>
</organism>
<evidence type="ECO:0000256" key="1">
    <source>
        <dbReference type="SAM" id="Phobius"/>
    </source>
</evidence>
<evidence type="ECO:0000313" key="3">
    <source>
        <dbReference type="Proteomes" id="UP000185678"/>
    </source>
</evidence>
<gene>
    <name evidence="2" type="ORF">SAMN05421779_10858</name>
</gene>
<dbReference type="Proteomes" id="UP000185678">
    <property type="component" value="Unassembled WGS sequence"/>
</dbReference>
<dbReference type="InterPro" id="IPR027587">
    <property type="entry name" value="TrbK"/>
</dbReference>
<accession>A0A1N7PU98</accession>
<keyword evidence="1" id="KW-0812">Transmembrane</keyword>
<reference evidence="2 3" key="1">
    <citation type="submission" date="2017-01" db="EMBL/GenBank/DDBJ databases">
        <authorList>
            <person name="Mah S.A."/>
            <person name="Swanson W.J."/>
            <person name="Moy G.W."/>
            <person name="Vacquier V.D."/>
        </authorList>
    </citation>
    <scope>NUCLEOTIDE SEQUENCE [LARGE SCALE GENOMIC DNA]</scope>
    <source>
        <strain evidence="2 3">DSM 11589</strain>
    </source>
</reference>
<dbReference type="OrthoDB" id="9815800at2"/>
<dbReference type="RefSeq" id="WP_076401795.1">
    <property type="nucleotide sequence ID" value="NZ_FTOA01000008.1"/>
</dbReference>
<dbReference type="STRING" id="80876.SAMN05421779_10858"/>
<protein>
    <submittedName>
        <fullName evidence="2">Conjugative transfer region protein TrbK</fullName>
    </submittedName>
</protein>
<keyword evidence="3" id="KW-1185">Reference proteome</keyword>
<dbReference type="Pfam" id="PF20084">
    <property type="entry name" value="TrbK"/>
    <property type="match status" value="1"/>
</dbReference>
<proteinExistence type="predicted"/>